<sequence length="252" mass="28914">MLDLNIKEIRELLKRAKPEEYEDHINILSKDPRKGVQDIVKSKKKKLEEEKERLKKLLFYEEKAYKKGYRLIAGVDEAGRGPIAGPVVAAAVILPIGVTIQGINDSKQLTAVEREELYCEIKRKALYINFDIIDERYIDENNILNASLKAMVNAIKGLKVVPDFVLIDGKENSIFNFPHECIIKGDCLSMSIAAASIIAKVERDAIMKEYDKIYPEYGFAKHKGYATKEHLERIKQYGLCPIHRRTFKIKLY</sequence>
<feature type="binding site" evidence="14 15">
    <location>
        <position position="76"/>
    </location>
    <ligand>
        <name>a divalent metal cation</name>
        <dbReference type="ChEBI" id="CHEBI:60240"/>
    </ligand>
</feature>
<evidence type="ECO:0000313" key="20">
    <source>
        <dbReference type="Proteomes" id="UP000662904"/>
    </source>
</evidence>
<feature type="domain" description="RNase H type-2" evidence="18">
    <location>
        <begin position="70"/>
        <end position="252"/>
    </location>
</feature>
<dbReference type="KEGG" id="kme:H0A61_02246"/>
<dbReference type="InterPro" id="IPR012337">
    <property type="entry name" value="RNaseH-like_sf"/>
</dbReference>
<feature type="binding site" evidence="14 15">
    <location>
        <position position="168"/>
    </location>
    <ligand>
        <name>a divalent metal cation</name>
        <dbReference type="ChEBI" id="CHEBI:60240"/>
    </ligand>
</feature>
<evidence type="ECO:0000256" key="7">
    <source>
        <dbReference type="ARBA" id="ARBA00019179"/>
    </source>
</evidence>
<dbReference type="InterPro" id="IPR022898">
    <property type="entry name" value="RNase_HII"/>
</dbReference>
<evidence type="ECO:0000256" key="2">
    <source>
        <dbReference type="ARBA" id="ARBA00001946"/>
    </source>
</evidence>
<dbReference type="GO" id="GO:0006298">
    <property type="term" value="P:mismatch repair"/>
    <property type="evidence" value="ECO:0007669"/>
    <property type="project" value="TreeGrafter"/>
</dbReference>
<accession>A0A8A0RN78</accession>
<protein>
    <recommendedName>
        <fullName evidence="7 14">Ribonuclease HII</fullName>
        <shortName evidence="14">RNase HII</shortName>
        <ecNumber evidence="6 14">3.1.26.4</ecNumber>
    </recommendedName>
</protein>
<dbReference type="PROSITE" id="PS51975">
    <property type="entry name" value="RNASE_H_2"/>
    <property type="match status" value="1"/>
</dbReference>
<comment type="catalytic activity">
    <reaction evidence="1 14 15 16">
        <text>Endonucleolytic cleavage to 5'-phosphomonoester.</text>
        <dbReference type="EC" id="3.1.26.4"/>
    </reaction>
</comment>
<dbReference type="Gene3D" id="3.30.420.10">
    <property type="entry name" value="Ribonuclease H-like superfamily/Ribonuclease H"/>
    <property type="match status" value="1"/>
</dbReference>
<evidence type="ECO:0000256" key="6">
    <source>
        <dbReference type="ARBA" id="ARBA00012180"/>
    </source>
</evidence>
<comment type="subcellular location">
    <subcellularLocation>
        <location evidence="4 14">Cytoplasm</location>
    </subcellularLocation>
</comment>
<dbReference type="SUPFAM" id="SSF53098">
    <property type="entry name" value="Ribonuclease H-like"/>
    <property type="match status" value="1"/>
</dbReference>
<evidence type="ECO:0000259" key="18">
    <source>
        <dbReference type="PROSITE" id="PS51975"/>
    </source>
</evidence>
<dbReference type="EC" id="3.1.26.4" evidence="6 14"/>
<dbReference type="GO" id="GO:0005737">
    <property type="term" value="C:cytoplasm"/>
    <property type="evidence" value="ECO:0007669"/>
    <property type="project" value="UniProtKB-SubCell"/>
</dbReference>
<evidence type="ECO:0000256" key="3">
    <source>
        <dbReference type="ARBA" id="ARBA00004065"/>
    </source>
</evidence>
<feature type="coiled-coil region" evidence="17">
    <location>
        <begin position="33"/>
        <end position="64"/>
    </location>
</feature>
<dbReference type="NCBIfam" id="NF000595">
    <property type="entry name" value="PRK00015.1-3"/>
    <property type="match status" value="1"/>
</dbReference>
<dbReference type="FunFam" id="3.30.420.10:FF:000006">
    <property type="entry name" value="Ribonuclease HII"/>
    <property type="match status" value="1"/>
</dbReference>
<evidence type="ECO:0000256" key="1">
    <source>
        <dbReference type="ARBA" id="ARBA00000077"/>
    </source>
</evidence>
<dbReference type="NCBIfam" id="NF000594">
    <property type="entry name" value="PRK00015.1-1"/>
    <property type="match status" value="1"/>
</dbReference>
<comment type="cofactor">
    <cofactor evidence="14 15">
        <name>Mn(2+)</name>
        <dbReference type="ChEBI" id="CHEBI:29035"/>
    </cofactor>
    <cofactor evidence="14 15">
        <name>Mg(2+)</name>
        <dbReference type="ChEBI" id="CHEBI:18420"/>
    </cofactor>
    <text evidence="14 15">Manganese or magnesium. Binds 1 divalent metal ion per monomer in the absence of substrate. May bind a second metal ion after substrate binding.</text>
</comment>
<evidence type="ECO:0000256" key="15">
    <source>
        <dbReference type="PROSITE-ProRule" id="PRU01319"/>
    </source>
</evidence>
<dbReference type="Proteomes" id="UP000662904">
    <property type="component" value="Chromosome"/>
</dbReference>
<evidence type="ECO:0000313" key="19">
    <source>
        <dbReference type="EMBL" id="QSQ09865.1"/>
    </source>
</evidence>
<evidence type="ECO:0000256" key="16">
    <source>
        <dbReference type="RuleBase" id="RU003515"/>
    </source>
</evidence>
<evidence type="ECO:0000256" key="9">
    <source>
        <dbReference type="ARBA" id="ARBA00022722"/>
    </source>
</evidence>
<keyword evidence="10 14" id="KW-0479">Metal-binding</keyword>
<keyword evidence="20" id="KW-1185">Reference proteome</keyword>
<dbReference type="EMBL" id="CP059066">
    <property type="protein sequence ID" value="QSQ09865.1"/>
    <property type="molecule type" value="Genomic_DNA"/>
</dbReference>
<dbReference type="GO" id="GO:0003723">
    <property type="term" value="F:RNA binding"/>
    <property type="evidence" value="ECO:0007669"/>
    <property type="project" value="UniProtKB-UniRule"/>
</dbReference>
<proteinExistence type="inferred from homology"/>
<evidence type="ECO:0000256" key="4">
    <source>
        <dbReference type="ARBA" id="ARBA00004496"/>
    </source>
</evidence>
<evidence type="ECO:0000256" key="13">
    <source>
        <dbReference type="ARBA" id="ARBA00023211"/>
    </source>
</evidence>
<keyword evidence="12 14" id="KW-0378">Hydrolase</keyword>
<comment type="function">
    <text evidence="3 14 16">Endonuclease that specifically degrades the RNA of RNA-DNA hybrids.</text>
</comment>
<dbReference type="Pfam" id="PF01351">
    <property type="entry name" value="RNase_HII"/>
    <property type="match status" value="1"/>
</dbReference>
<comment type="similarity">
    <text evidence="5 14 16">Belongs to the RNase HII family.</text>
</comment>
<organism evidence="19 20">
    <name type="scientific">Koleobacter methoxysyntrophicus</name>
    <dbReference type="NCBI Taxonomy" id="2751313"/>
    <lineage>
        <taxon>Bacteria</taxon>
        <taxon>Bacillati</taxon>
        <taxon>Bacillota</taxon>
        <taxon>Clostridia</taxon>
        <taxon>Koleobacterales</taxon>
        <taxon>Koleobacteraceae</taxon>
        <taxon>Koleobacter</taxon>
    </lineage>
</organism>
<evidence type="ECO:0000256" key="12">
    <source>
        <dbReference type="ARBA" id="ARBA00022801"/>
    </source>
</evidence>
<reference evidence="19" key="1">
    <citation type="submission" date="2020-07" db="EMBL/GenBank/DDBJ databases">
        <title>Koleobacter methoxysyntrophicus gen. nov., sp. nov., a novel anaerobic bacterium isolated from deep subsurface oil field and proposal of Koleobacterales ord. nov. in the phylum Firmicutes.</title>
        <authorList>
            <person name="Sakamoto S."/>
            <person name="Tamaki H."/>
        </authorList>
    </citation>
    <scope>NUCLEOTIDE SEQUENCE</scope>
    <source>
        <strain evidence="19">NRmbB1</strain>
    </source>
</reference>
<feature type="binding site" evidence="14 15">
    <location>
        <position position="77"/>
    </location>
    <ligand>
        <name>a divalent metal cation</name>
        <dbReference type="ChEBI" id="CHEBI:60240"/>
    </ligand>
</feature>
<evidence type="ECO:0000256" key="11">
    <source>
        <dbReference type="ARBA" id="ARBA00022759"/>
    </source>
</evidence>
<dbReference type="AlphaFoldDB" id="A0A8A0RN78"/>
<keyword evidence="11 14" id="KW-0255">Endonuclease</keyword>
<evidence type="ECO:0000256" key="5">
    <source>
        <dbReference type="ARBA" id="ARBA00007383"/>
    </source>
</evidence>
<keyword evidence="17" id="KW-0175">Coiled coil</keyword>
<comment type="cofactor">
    <cofactor evidence="2">
        <name>Mg(2+)</name>
        <dbReference type="ChEBI" id="CHEBI:18420"/>
    </cofactor>
</comment>
<dbReference type="InterPro" id="IPR001352">
    <property type="entry name" value="RNase_HII/HIII"/>
</dbReference>
<dbReference type="InterPro" id="IPR036397">
    <property type="entry name" value="RNaseH_sf"/>
</dbReference>
<dbReference type="PANTHER" id="PTHR10954:SF18">
    <property type="entry name" value="RIBONUCLEASE HII"/>
    <property type="match status" value="1"/>
</dbReference>
<dbReference type="CDD" id="cd07182">
    <property type="entry name" value="RNase_HII_bacteria_HII_like"/>
    <property type="match status" value="1"/>
</dbReference>
<keyword evidence="8 14" id="KW-0963">Cytoplasm</keyword>
<dbReference type="PANTHER" id="PTHR10954">
    <property type="entry name" value="RIBONUCLEASE H2 SUBUNIT A"/>
    <property type="match status" value="1"/>
</dbReference>
<evidence type="ECO:0000256" key="17">
    <source>
        <dbReference type="SAM" id="Coils"/>
    </source>
</evidence>
<dbReference type="GO" id="GO:0043137">
    <property type="term" value="P:DNA replication, removal of RNA primer"/>
    <property type="evidence" value="ECO:0007669"/>
    <property type="project" value="TreeGrafter"/>
</dbReference>
<evidence type="ECO:0000256" key="10">
    <source>
        <dbReference type="ARBA" id="ARBA00022723"/>
    </source>
</evidence>
<evidence type="ECO:0000256" key="14">
    <source>
        <dbReference type="HAMAP-Rule" id="MF_00052"/>
    </source>
</evidence>
<evidence type="ECO:0000256" key="8">
    <source>
        <dbReference type="ARBA" id="ARBA00022490"/>
    </source>
</evidence>
<keyword evidence="9 14" id="KW-0540">Nuclease</keyword>
<gene>
    <name evidence="14 19" type="primary">rnhB</name>
    <name evidence="19" type="ORF">H0A61_02246</name>
</gene>
<dbReference type="GO" id="GO:0030145">
    <property type="term" value="F:manganese ion binding"/>
    <property type="evidence" value="ECO:0007669"/>
    <property type="project" value="UniProtKB-UniRule"/>
</dbReference>
<keyword evidence="13 14" id="KW-0464">Manganese</keyword>
<dbReference type="GO" id="GO:0032299">
    <property type="term" value="C:ribonuclease H2 complex"/>
    <property type="evidence" value="ECO:0007669"/>
    <property type="project" value="TreeGrafter"/>
</dbReference>
<dbReference type="InterPro" id="IPR024567">
    <property type="entry name" value="RNase_HII/HIII_dom"/>
</dbReference>
<dbReference type="RefSeq" id="WP_206707199.1">
    <property type="nucleotide sequence ID" value="NZ_CP059066.1"/>
</dbReference>
<dbReference type="GO" id="GO:0004523">
    <property type="term" value="F:RNA-DNA hybrid ribonuclease activity"/>
    <property type="evidence" value="ECO:0007669"/>
    <property type="project" value="UniProtKB-UniRule"/>
</dbReference>
<name>A0A8A0RN78_9FIRM</name>
<dbReference type="HAMAP" id="MF_00052_B">
    <property type="entry name" value="RNase_HII_B"/>
    <property type="match status" value="1"/>
</dbReference>